<reference evidence="1 2" key="1">
    <citation type="submission" date="2021-08" db="EMBL/GenBank/DDBJ databases">
        <title>Culture and genomic analysis of Symbiopectobacterium purcellii sp. nov. gen. nov., isolated from the leafhopper Empoasca decipiens.</title>
        <authorList>
            <person name="Nadal-Jimenez P."/>
            <person name="Siozios S."/>
            <person name="Halliday N."/>
            <person name="Camara M."/>
            <person name="Hurst G.D.D."/>
        </authorList>
    </citation>
    <scope>NUCLEOTIDE SEQUENCE [LARGE SCALE GENOMIC DNA]</scope>
    <source>
        <strain evidence="1 2">SyEd1</strain>
    </source>
</reference>
<accession>A0ABX9ASK7</accession>
<evidence type="ECO:0000313" key="2">
    <source>
        <dbReference type="Proteomes" id="UP000825886"/>
    </source>
</evidence>
<proteinExistence type="predicted"/>
<dbReference type="EMBL" id="CP081864">
    <property type="protein sequence ID" value="QZN97559.1"/>
    <property type="molecule type" value="Genomic_DNA"/>
</dbReference>
<dbReference type="Proteomes" id="UP000825886">
    <property type="component" value="Chromosome"/>
</dbReference>
<gene>
    <name evidence="1" type="ORF">K6K13_09670</name>
</gene>
<evidence type="ECO:0000313" key="1">
    <source>
        <dbReference type="EMBL" id="QZN97559.1"/>
    </source>
</evidence>
<protein>
    <submittedName>
        <fullName evidence="1">CooT family nickel-binding protein</fullName>
    </submittedName>
</protein>
<organism evidence="1 2">
    <name type="scientific">Symbiopectobacterium purcellii</name>
    <dbReference type="NCBI Taxonomy" id="2871826"/>
    <lineage>
        <taxon>Bacteria</taxon>
        <taxon>Pseudomonadati</taxon>
        <taxon>Pseudomonadota</taxon>
        <taxon>Gammaproteobacteria</taxon>
        <taxon>Enterobacterales</taxon>
        <taxon>Enterobacteriaceae</taxon>
    </lineage>
</organism>
<name>A0ABX9ASK7_9ENTR</name>
<sequence>MCQLRVRLRYADRREALLNDIAAIQVAPDSITLSALFEPPRELCGFDIQHIDSLRNEVLLVQRSVEKQNGEHP</sequence>
<dbReference type="RefSeq" id="WP_222160596.1">
    <property type="nucleotide sequence ID" value="NZ_CP081864.1"/>
</dbReference>
<keyword evidence="2" id="KW-1185">Reference proteome</keyword>